<dbReference type="SMART" id="SM00181">
    <property type="entry name" value="EGF"/>
    <property type="match status" value="2"/>
</dbReference>
<reference evidence="3" key="1">
    <citation type="submission" date="2022-03" db="EMBL/GenBank/DDBJ databases">
        <authorList>
            <person name="Martin C."/>
        </authorList>
    </citation>
    <scope>NUCLEOTIDE SEQUENCE</scope>
</reference>
<dbReference type="Pfam" id="PF00008">
    <property type="entry name" value="EGF"/>
    <property type="match status" value="1"/>
</dbReference>
<evidence type="ECO:0000256" key="1">
    <source>
        <dbReference type="PROSITE-ProRule" id="PRU00076"/>
    </source>
</evidence>
<feature type="disulfide bond" evidence="1">
    <location>
        <begin position="154"/>
        <end position="171"/>
    </location>
</feature>
<feature type="disulfide bond" evidence="1">
    <location>
        <begin position="59"/>
        <end position="68"/>
    </location>
</feature>
<name>A0A8S4NPA8_OWEFU</name>
<keyword evidence="1" id="KW-0245">EGF-like domain</keyword>
<feature type="non-terminal residue" evidence="3">
    <location>
        <position position="1"/>
    </location>
</feature>
<gene>
    <name evidence="3" type="ORF">OFUS_LOCUS9769</name>
</gene>
<dbReference type="InterPro" id="IPR050906">
    <property type="entry name" value="Notch_signaling"/>
</dbReference>
<protein>
    <recommendedName>
        <fullName evidence="2">EGF-like domain-containing protein</fullName>
    </recommendedName>
</protein>
<feature type="disulfide bond" evidence="1">
    <location>
        <begin position="11"/>
        <end position="20"/>
    </location>
</feature>
<dbReference type="PANTHER" id="PTHR24044">
    <property type="entry name" value="NOTCH LIGAND FAMILY MEMBER"/>
    <property type="match status" value="1"/>
</dbReference>
<dbReference type="AlphaFoldDB" id="A0A8S4NPA8"/>
<feature type="domain" description="EGF-like" evidence="2">
    <location>
        <begin position="141"/>
        <end position="183"/>
    </location>
</feature>
<sequence length="189" mass="20929">KNPDHYFSCECEAGYGGPYCNINIERICQRASGSDAPFCQNGGTCTVDIDNPSIAVCLCPANFTGPHCEKPGCACPPNKALDRQEGVTRLSDGMDCESTVEWSCSQRNYPVFIEPVKKQTCVNGKWEPEFEGDPWCAAYTKVNPCEEFVKRDLCKEGSWCTVDGETSDAQCQCRPNFRGRFCDEPSGKF</sequence>
<comment type="caution">
    <text evidence="3">The sequence shown here is derived from an EMBL/GenBank/DDBJ whole genome shotgun (WGS) entry which is preliminary data.</text>
</comment>
<feature type="non-terminal residue" evidence="3">
    <location>
        <position position="189"/>
    </location>
</feature>
<dbReference type="Proteomes" id="UP000749559">
    <property type="component" value="Unassembled WGS sequence"/>
</dbReference>
<accession>A0A8S4NPA8</accession>
<dbReference type="PANTHER" id="PTHR24044:SF420">
    <property type="entry name" value="DELTA AND NOTCH-LIKE EPIDERMAL GROWTH FACTOR-RELATED RECEPTOR ISOFORM X1"/>
    <property type="match status" value="1"/>
</dbReference>
<comment type="caution">
    <text evidence="1">Lacks conserved residue(s) required for the propagation of feature annotation.</text>
</comment>
<dbReference type="OrthoDB" id="6249379at2759"/>
<organism evidence="3 4">
    <name type="scientific">Owenia fusiformis</name>
    <name type="common">Polychaete worm</name>
    <dbReference type="NCBI Taxonomy" id="6347"/>
    <lineage>
        <taxon>Eukaryota</taxon>
        <taxon>Metazoa</taxon>
        <taxon>Spiralia</taxon>
        <taxon>Lophotrochozoa</taxon>
        <taxon>Annelida</taxon>
        <taxon>Polychaeta</taxon>
        <taxon>Sedentaria</taxon>
        <taxon>Canalipalpata</taxon>
        <taxon>Sabellida</taxon>
        <taxon>Oweniida</taxon>
        <taxon>Oweniidae</taxon>
        <taxon>Owenia</taxon>
    </lineage>
</organism>
<dbReference type="InterPro" id="IPR000742">
    <property type="entry name" value="EGF"/>
</dbReference>
<dbReference type="Gene3D" id="2.10.25.10">
    <property type="entry name" value="Laminin"/>
    <property type="match status" value="1"/>
</dbReference>
<evidence type="ECO:0000313" key="4">
    <source>
        <dbReference type="Proteomes" id="UP000749559"/>
    </source>
</evidence>
<dbReference type="SUPFAM" id="SSF57196">
    <property type="entry name" value="EGF/Laminin"/>
    <property type="match status" value="2"/>
</dbReference>
<keyword evidence="4" id="KW-1185">Reference proteome</keyword>
<proteinExistence type="predicted"/>
<feature type="disulfide bond" evidence="1">
    <location>
        <begin position="173"/>
        <end position="182"/>
    </location>
</feature>
<evidence type="ECO:0000313" key="3">
    <source>
        <dbReference type="EMBL" id="CAH1783423.1"/>
    </source>
</evidence>
<feature type="domain" description="EGF-like" evidence="2">
    <location>
        <begin position="24"/>
        <end position="69"/>
    </location>
</feature>
<dbReference type="PROSITE" id="PS01186">
    <property type="entry name" value="EGF_2"/>
    <property type="match status" value="1"/>
</dbReference>
<keyword evidence="1" id="KW-1015">Disulfide bond</keyword>
<dbReference type="PROSITE" id="PS00022">
    <property type="entry name" value="EGF_1"/>
    <property type="match status" value="3"/>
</dbReference>
<feature type="domain" description="EGF-like" evidence="2">
    <location>
        <begin position="1"/>
        <end position="21"/>
    </location>
</feature>
<dbReference type="EMBL" id="CAIIXF020000005">
    <property type="protein sequence ID" value="CAH1783423.1"/>
    <property type="molecule type" value="Genomic_DNA"/>
</dbReference>
<evidence type="ECO:0000259" key="2">
    <source>
        <dbReference type="PROSITE" id="PS50026"/>
    </source>
</evidence>
<dbReference type="PROSITE" id="PS50026">
    <property type="entry name" value="EGF_3"/>
    <property type="match status" value="3"/>
</dbReference>